<evidence type="ECO:0000256" key="1">
    <source>
        <dbReference type="ARBA" id="ARBA00022741"/>
    </source>
</evidence>
<evidence type="ECO:0000256" key="3">
    <source>
        <dbReference type="SAM" id="MobiDB-lite"/>
    </source>
</evidence>
<evidence type="ECO:0000259" key="4">
    <source>
        <dbReference type="Pfam" id="PF13191"/>
    </source>
</evidence>
<dbReference type="PANTHER" id="PTHR16305:SF28">
    <property type="entry name" value="GUANYLATE CYCLASE DOMAIN-CONTAINING PROTEIN"/>
    <property type="match status" value="1"/>
</dbReference>
<dbReference type="InterPro" id="IPR027417">
    <property type="entry name" value="P-loop_NTPase"/>
</dbReference>
<dbReference type="EMBL" id="BAAALD010000143">
    <property type="protein sequence ID" value="GAA1124172.1"/>
    <property type="molecule type" value="Genomic_DNA"/>
</dbReference>
<keyword evidence="1" id="KW-0547">Nucleotide-binding</keyword>
<reference evidence="5 6" key="1">
    <citation type="journal article" date="2019" name="Int. J. Syst. Evol. Microbiol.">
        <title>The Global Catalogue of Microorganisms (GCM) 10K type strain sequencing project: providing services to taxonomists for standard genome sequencing and annotation.</title>
        <authorList>
            <consortium name="The Broad Institute Genomics Platform"/>
            <consortium name="The Broad Institute Genome Sequencing Center for Infectious Disease"/>
            <person name="Wu L."/>
            <person name="Ma J."/>
        </authorList>
    </citation>
    <scope>NUCLEOTIDE SEQUENCE [LARGE SCALE GENOMIC DNA]</scope>
    <source>
        <strain evidence="5 6">JCM 13002</strain>
    </source>
</reference>
<dbReference type="Pfam" id="PF13191">
    <property type="entry name" value="AAA_16"/>
    <property type="match status" value="1"/>
</dbReference>
<evidence type="ECO:0000313" key="6">
    <source>
        <dbReference type="Proteomes" id="UP001499987"/>
    </source>
</evidence>
<name>A0ABN1U8V5_9ACTN</name>
<dbReference type="RefSeq" id="WP_344628151.1">
    <property type="nucleotide sequence ID" value="NZ_BAAALD010000143.1"/>
</dbReference>
<dbReference type="InterPro" id="IPR041664">
    <property type="entry name" value="AAA_16"/>
</dbReference>
<keyword evidence="6" id="KW-1185">Reference proteome</keyword>
<accession>A0ABN1U8V5</accession>
<gene>
    <name evidence="5" type="ORF">GCM10009663_73990</name>
</gene>
<sequence length="272" mass="28798">MPPLPFVGRRDVLAAIADAAARARHGHGGLLALTGPAGAGKTRTAEEAETRAEGFRTLWTWCPPEASGSPFRPWARLLRELVAADPDCARPLHASPPLRALTEGRTARLLRAPDPEGARLRLTADTADLLRAAAAARPLLIVLDDLHAADPSSLRLLLELAATARNTPLLLLATARDDDAAWTGRTAEHAELLRRARTLPLGPLTRPDIARLLAAATGGPATPHRGGRPRRVRTGCAPHRSGPQHLRPSARSTPSTARTPDRTAPPAAHTAA</sequence>
<dbReference type="PANTHER" id="PTHR16305">
    <property type="entry name" value="TESTICULAR SOLUBLE ADENYLYL CYCLASE"/>
    <property type="match status" value="1"/>
</dbReference>
<evidence type="ECO:0000256" key="2">
    <source>
        <dbReference type="ARBA" id="ARBA00022840"/>
    </source>
</evidence>
<feature type="compositionally biased region" description="Low complexity" evidence="3">
    <location>
        <begin position="251"/>
        <end position="272"/>
    </location>
</feature>
<organism evidence="5 6">
    <name type="scientific">Kitasatospora arboriphila</name>
    <dbReference type="NCBI Taxonomy" id="258052"/>
    <lineage>
        <taxon>Bacteria</taxon>
        <taxon>Bacillati</taxon>
        <taxon>Actinomycetota</taxon>
        <taxon>Actinomycetes</taxon>
        <taxon>Kitasatosporales</taxon>
        <taxon>Streptomycetaceae</taxon>
        <taxon>Kitasatospora</taxon>
    </lineage>
</organism>
<dbReference type="SUPFAM" id="SSF52540">
    <property type="entry name" value="P-loop containing nucleoside triphosphate hydrolases"/>
    <property type="match status" value="1"/>
</dbReference>
<dbReference type="Gene3D" id="3.40.50.300">
    <property type="entry name" value="P-loop containing nucleotide triphosphate hydrolases"/>
    <property type="match status" value="1"/>
</dbReference>
<keyword evidence="2" id="KW-0067">ATP-binding</keyword>
<dbReference type="Proteomes" id="UP001499987">
    <property type="component" value="Unassembled WGS sequence"/>
</dbReference>
<feature type="region of interest" description="Disordered" evidence="3">
    <location>
        <begin position="216"/>
        <end position="272"/>
    </location>
</feature>
<comment type="caution">
    <text evidence="5">The sequence shown here is derived from an EMBL/GenBank/DDBJ whole genome shotgun (WGS) entry which is preliminary data.</text>
</comment>
<feature type="domain" description="Orc1-like AAA ATPase" evidence="4">
    <location>
        <begin position="5"/>
        <end position="171"/>
    </location>
</feature>
<proteinExistence type="predicted"/>
<evidence type="ECO:0000313" key="5">
    <source>
        <dbReference type="EMBL" id="GAA1124172.1"/>
    </source>
</evidence>
<protein>
    <recommendedName>
        <fullName evidence="4">Orc1-like AAA ATPase domain-containing protein</fullName>
    </recommendedName>
</protein>